<dbReference type="AlphaFoldDB" id="A0A1R3IH05"/>
<dbReference type="InterPro" id="IPR052965">
    <property type="entry name" value="Pigment-catalase-like"/>
</dbReference>
<evidence type="ECO:0008006" key="4">
    <source>
        <dbReference type="Google" id="ProtNLM"/>
    </source>
</evidence>
<feature type="signal peptide" evidence="1">
    <location>
        <begin position="1"/>
        <end position="23"/>
    </location>
</feature>
<dbReference type="Proteomes" id="UP000187203">
    <property type="component" value="Unassembled WGS sequence"/>
</dbReference>
<dbReference type="PANTHER" id="PTHR31694">
    <property type="entry name" value="DESICCATION-LIKE PROTEIN"/>
    <property type="match status" value="1"/>
</dbReference>
<organism evidence="2 3">
    <name type="scientific">Corchorus olitorius</name>
    <dbReference type="NCBI Taxonomy" id="93759"/>
    <lineage>
        <taxon>Eukaryota</taxon>
        <taxon>Viridiplantae</taxon>
        <taxon>Streptophyta</taxon>
        <taxon>Embryophyta</taxon>
        <taxon>Tracheophyta</taxon>
        <taxon>Spermatophyta</taxon>
        <taxon>Magnoliopsida</taxon>
        <taxon>eudicotyledons</taxon>
        <taxon>Gunneridae</taxon>
        <taxon>Pentapetalae</taxon>
        <taxon>rosids</taxon>
        <taxon>malvids</taxon>
        <taxon>Malvales</taxon>
        <taxon>Malvaceae</taxon>
        <taxon>Grewioideae</taxon>
        <taxon>Apeibeae</taxon>
        <taxon>Corchorus</taxon>
    </lineage>
</organism>
<comment type="caution">
    <text evidence="2">The sequence shown here is derived from an EMBL/GenBank/DDBJ whole genome shotgun (WGS) entry which is preliminary data.</text>
</comment>
<dbReference type="Pfam" id="PF13668">
    <property type="entry name" value="Ferritin_2"/>
    <property type="match status" value="1"/>
</dbReference>
<evidence type="ECO:0000313" key="3">
    <source>
        <dbReference type="Proteomes" id="UP000187203"/>
    </source>
</evidence>
<gene>
    <name evidence="2" type="ORF">COLO4_23385</name>
</gene>
<evidence type="ECO:0000313" key="2">
    <source>
        <dbReference type="EMBL" id="OMO81869.1"/>
    </source>
</evidence>
<dbReference type="OrthoDB" id="1001765at2759"/>
<keyword evidence="1" id="KW-0732">Signal</keyword>
<keyword evidence="3" id="KW-1185">Reference proteome</keyword>
<protein>
    <recommendedName>
        <fullName evidence="4">Desiccation-related protein PCC13-62-like protein</fullName>
    </recommendedName>
</protein>
<dbReference type="STRING" id="93759.A0A1R3IH05"/>
<feature type="chain" id="PRO_5012458478" description="Desiccation-related protein PCC13-62-like protein" evidence="1">
    <location>
        <begin position="24"/>
        <end position="313"/>
    </location>
</feature>
<dbReference type="EMBL" id="AWUE01018189">
    <property type="protein sequence ID" value="OMO81869.1"/>
    <property type="molecule type" value="Genomic_DNA"/>
</dbReference>
<dbReference type="PANTHER" id="PTHR31694:SF17">
    <property type="entry name" value="DESICCATION-RELATED PROTEIN PCC13-62-LIKE"/>
    <property type="match status" value="1"/>
</dbReference>
<sequence>MASRSCLYAYFLLLLVVFQSTSPIKGNSLPPPQCRRVLGTSSEVIQFLLNFLYLEANLYLYASTGHGIDAVAPGLIQGPAPIGAQIANLDATTRKMIEEFGLENVGIIRAIFETKQVNPIQGPLLNLSVEALGGFANAAFNAELTPTYNTYATTINFLPAIAAVNSFIRQYCVGMLPHLANDDLQVLGTKILGTVSARFGALRTLLYLNANVIVSPYHFDVATLVDRIAQLVNRLAMCGVKDEGLIVALQLGAENRTTTNVIPGDVNSLAFSRTEREMLRGFYGTGNATLPGGIFPHGVNGELAEEIVRERLS</sequence>
<accession>A0A1R3IH05</accession>
<name>A0A1R3IH05_9ROSI</name>
<reference evidence="3" key="1">
    <citation type="submission" date="2013-09" db="EMBL/GenBank/DDBJ databases">
        <title>Corchorus olitorius genome sequencing.</title>
        <authorList>
            <person name="Alam M."/>
            <person name="Haque M.S."/>
            <person name="Islam M.S."/>
            <person name="Emdad E.M."/>
            <person name="Islam M.M."/>
            <person name="Ahmed B."/>
            <person name="Halim A."/>
            <person name="Hossen Q.M.M."/>
            <person name="Hossain M.Z."/>
            <person name="Ahmed R."/>
            <person name="Khan M.M."/>
            <person name="Islam R."/>
            <person name="Rashid M.M."/>
            <person name="Khan S.A."/>
            <person name="Rahman M.S."/>
            <person name="Alam M."/>
            <person name="Yahiya A.S."/>
            <person name="Khan M.S."/>
            <person name="Azam M.S."/>
            <person name="Haque T."/>
            <person name="Lashkar M.Z.H."/>
            <person name="Akhand A.I."/>
            <person name="Morshed G."/>
            <person name="Roy S."/>
            <person name="Uddin K.S."/>
            <person name="Rabeya T."/>
            <person name="Hossain A.S."/>
            <person name="Chowdhury A."/>
            <person name="Snigdha A.R."/>
            <person name="Mortoza M.S."/>
            <person name="Matin S.A."/>
            <person name="Hoque S.M.E."/>
            <person name="Islam M.K."/>
            <person name="Roy D.K."/>
            <person name="Haider R."/>
            <person name="Moosa M.M."/>
            <person name="Elias S.M."/>
            <person name="Hasan A.M."/>
            <person name="Jahan S."/>
            <person name="Shafiuddin M."/>
            <person name="Mahmood N."/>
            <person name="Shommy N.S."/>
        </authorList>
    </citation>
    <scope>NUCLEOTIDE SEQUENCE [LARGE SCALE GENOMIC DNA]</scope>
    <source>
        <strain evidence="3">cv. O-4</strain>
    </source>
</reference>
<proteinExistence type="predicted"/>
<evidence type="ECO:0000256" key="1">
    <source>
        <dbReference type="SAM" id="SignalP"/>
    </source>
</evidence>